<evidence type="ECO:0000256" key="1">
    <source>
        <dbReference type="SAM" id="MobiDB-lite"/>
    </source>
</evidence>
<dbReference type="EMBL" id="LGRX02033457">
    <property type="protein sequence ID" value="KAK3241167.1"/>
    <property type="molecule type" value="Genomic_DNA"/>
</dbReference>
<dbReference type="Pfam" id="PF00856">
    <property type="entry name" value="SET"/>
    <property type="match status" value="1"/>
</dbReference>
<dbReference type="InterPro" id="IPR050869">
    <property type="entry name" value="H3K4_H4K5_MeTrfase"/>
</dbReference>
<protein>
    <recommendedName>
        <fullName evidence="2">SET domain-containing protein</fullName>
    </recommendedName>
</protein>
<accession>A0AAE0BSY2</accession>
<dbReference type="Gene3D" id="6.10.140.2220">
    <property type="match status" value="1"/>
</dbReference>
<dbReference type="SUPFAM" id="SSF82199">
    <property type="entry name" value="SET domain"/>
    <property type="match status" value="1"/>
</dbReference>
<evidence type="ECO:0000313" key="4">
    <source>
        <dbReference type="Proteomes" id="UP001190700"/>
    </source>
</evidence>
<dbReference type="CDD" id="cd20071">
    <property type="entry name" value="SET_SMYD"/>
    <property type="match status" value="1"/>
</dbReference>
<feature type="compositionally biased region" description="Basic and acidic residues" evidence="1">
    <location>
        <begin position="485"/>
        <end position="495"/>
    </location>
</feature>
<dbReference type="Proteomes" id="UP001190700">
    <property type="component" value="Unassembled WGS sequence"/>
</dbReference>
<feature type="domain" description="SET" evidence="2">
    <location>
        <begin position="365"/>
        <end position="408"/>
    </location>
</feature>
<gene>
    <name evidence="3" type="ORF">CYMTET_49040</name>
</gene>
<comment type="caution">
    <text evidence="3">The sequence shown here is derived from an EMBL/GenBank/DDBJ whole genome shotgun (WGS) entry which is preliminary data.</text>
</comment>
<evidence type="ECO:0000259" key="2">
    <source>
        <dbReference type="Pfam" id="PF00856"/>
    </source>
</evidence>
<reference evidence="3 4" key="1">
    <citation type="journal article" date="2015" name="Genome Biol. Evol.">
        <title>Comparative Genomics of a Bacterivorous Green Alga Reveals Evolutionary Causalities and Consequences of Phago-Mixotrophic Mode of Nutrition.</title>
        <authorList>
            <person name="Burns J.A."/>
            <person name="Paasch A."/>
            <person name="Narechania A."/>
            <person name="Kim E."/>
        </authorList>
    </citation>
    <scope>NUCLEOTIDE SEQUENCE [LARGE SCALE GENOMIC DNA]</scope>
    <source>
        <strain evidence="3 4">PLY_AMNH</strain>
    </source>
</reference>
<dbReference type="Gene3D" id="1.10.220.160">
    <property type="match status" value="1"/>
</dbReference>
<name>A0AAE0BSY2_9CHLO</name>
<evidence type="ECO:0000313" key="3">
    <source>
        <dbReference type="EMBL" id="KAK3241167.1"/>
    </source>
</evidence>
<feature type="compositionally biased region" description="Basic residues" evidence="1">
    <location>
        <begin position="162"/>
        <end position="174"/>
    </location>
</feature>
<feature type="region of interest" description="Disordered" evidence="1">
    <location>
        <begin position="483"/>
        <end position="510"/>
    </location>
</feature>
<dbReference type="Gene3D" id="2.170.270.10">
    <property type="entry name" value="SET domain"/>
    <property type="match status" value="2"/>
</dbReference>
<feature type="region of interest" description="Disordered" evidence="1">
    <location>
        <begin position="162"/>
        <end position="199"/>
    </location>
</feature>
<sequence>MTKGNSVLRLLEGFPVSLHDSLDAGRIIVASKALEEGELVLAARPTAVTIYKPHWDRWCLECTGWSPKPLRLSCPASCGAHFCSKACEKAAQEAVHTAEVCAARRSANDEAESFSSRENGGSIDAELSTLQHSEMHLLLDMLARRAYRYSLLTAIDHCRRGGKKQRAASRRSPKHSLSTPLSPSSLSSPQTTSHALGPATTSISPRAVLDFSKLAAADTLDDVSIIAPSVASAPCGLTALALDKATSAEATDSSSSTSACEGLAGSSVPLPTFDEGLALWKPSPELLREFGHHEHNTSKESRMMEAATAVVRLAPSVLLEGLGQDRLAETLEDALAREECNSFGLYQPPQCGDDACLAGFGVYPGAAMFNHSCVPNLFRVHHRFPGGGLQVFRTLRRVAVGEELVIRYEDIYGGFKESGRRQTDHLAHWCFHCRCPRCTVLDSAGHLHAPLPQDQEQSSPRVLDVRTFEASCLCPARHVWPQQPDRQKIDEDRGKRSSRSRQRPKGSVTS</sequence>
<keyword evidence="4" id="KW-1185">Reference proteome</keyword>
<organism evidence="3 4">
    <name type="scientific">Cymbomonas tetramitiformis</name>
    <dbReference type="NCBI Taxonomy" id="36881"/>
    <lineage>
        <taxon>Eukaryota</taxon>
        <taxon>Viridiplantae</taxon>
        <taxon>Chlorophyta</taxon>
        <taxon>Pyramimonadophyceae</taxon>
        <taxon>Pyramimonadales</taxon>
        <taxon>Pyramimonadaceae</taxon>
        <taxon>Cymbomonas</taxon>
    </lineage>
</organism>
<dbReference type="PANTHER" id="PTHR12197">
    <property type="entry name" value="HISTONE-LYSINE N-METHYLTRANSFERASE SMYD"/>
    <property type="match status" value="1"/>
</dbReference>
<feature type="compositionally biased region" description="Low complexity" evidence="1">
    <location>
        <begin position="176"/>
        <end position="193"/>
    </location>
</feature>
<dbReference type="AlphaFoldDB" id="A0AAE0BSY2"/>
<dbReference type="InterPro" id="IPR046341">
    <property type="entry name" value="SET_dom_sf"/>
</dbReference>
<proteinExistence type="predicted"/>
<dbReference type="InterPro" id="IPR001214">
    <property type="entry name" value="SET_dom"/>
</dbReference>